<keyword evidence="1" id="KW-0472">Membrane</keyword>
<dbReference type="AlphaFoldDB" id="A0A0D3AYS5"/>
<dbReference type="Proteomes" id="UP000032141">
    <property type="component" value="Chromosome C2"/>
</dbReference>
<name>A0A0D3AYS5_BRAOL</name>
<dbReference type="Gramene" id="Bo2g166550.1">
    <property type="protein sequence ID" value="Bo2g166550.1"/>
    <property type="gene ID" value="Bo2g166550"/>
</dbReference>
<protein>
    <submittedName>
        <fullName evidence="2">Uncharacterized protein</fullName>
    </submittedName>
</protein>
<dbReference type="EnsemblPlants" id="Bo2g166550.1">
    <property type="protein sequence ID" value="Bo2g166550.1"/>
    <property type="gene ID" value="Bo2g166550"/>
</dbReference>
<evidence type="ECO:0000313" key="2">
    <source>
        <dbReference type="EnsemblPlants" id="Bo2g166550.1"/>
    </source>
</evidence>
<reference evidence="2 3" key="1">
    <citation type="journal article" date="2014" name="Genome Biol.">
        <title>Transcriptome and methylome profiling reveals relics of genome dominance in the mesopolyploid Brassica oleracea.</title>
        <authorList>
            <person name="Parkin I.A."/>
            <person name="Koh C."/>
            <person name="Tang H."/>
            <person name="Robinson S.J."/>
            <person name="Kagale S."/>
            <person name="Clarke W.E."/>
            <person name="Town C.D."/>
            <person name="Nixon J."/>
            <person name="Krishnakumar V."/>
            <person name="Bidwell S.L."/>
            <person name="Denoeud F."/>
            <person name="Belcram H."/>
            <person name="Links M.G."/>
            <person name="Just J."/>
            <person name="Clarke C."/>
            <person name="Bender T."/>
            <person name="Huebert T."/>
            <person name="Mason A.S."/>
            <person name="Pires J.C."/>
            <person name="Barker G."/>
            <person name="Moore J."/>
            <person name="Walley P.G."/>
            <person name="Manoli S."/>
            <person name="Batley J."/>
            <person name="Edwards D."/>
            <person name="Nelson M.N."/>
            <person name="Wang X."/>
            <person name="Paterson A.H."/>
            <person name="King G."/>
            <person name="Bancroft I."/>
            <person name="Chalhoub B."/>
            <person name="Sharpe A.G."/>
        </authorList>
    </citation>
    <scope>NUCLEOTIDE SEQUENCE</scope>
    <source>
        <strain evidence="2 3">cv. TO1000</strain>
    </source>
</reference>
<keyword evidence="3" id="KW-1185">Reference proteome</keyword>
<dbReference type="HOGENOM" id="CLU_1715787_0_0_1"/>
<keyword evidence="1" id="KW-0812">Transmembrane</keyword>
<sequence length="153" mass="17078">MRLIAALLVVSRRITTLLIVEVGFLLVVVVLKVGLFFVPATIVVDETQLFLTFQTLNLMDNRWCLLTWVTNKVQLLLCGFISKEDVYLIPWGFQLLPRLLIICSAVSVVVSTVDCITLNHVVNQLLCILLSSPQEEPLLAVSSLALYLGRAPR</sequence>
<keyword evidence="1" id="KW-1133">Transmembrane helix</keyword>
<proteinExistence type="predicted"/>
<accession>A0A0D3AYS5</accession>
<organism evidence="2 3">
    <name type="scientific">Brassica oleracea var. oleracea</name>
    <dbReference type="NCBI Taxonomy" id="109376"/>
    <lineage>
        <taxon>Eukaryota</taxon>
        <taxon>Viridiplantae</taxon>
        <taxon>Streptophyta</taxon>
        <taxon>Embryophyta</taxon>
        <taxon>Tracheophyta</taxon>
        <taxon>Spermatophyta</taxon>
        <taxon>Magnoliopsida</taxon>
        <taxon>eudicotyledons</taxon>
        <taxon>Gunneridae</taxon>
        <taxon>Pentapetalae</taxon>
        <taxon>rosids</taxon>
        <taxon>malvids</taxon>
        <taxon>Brassicales</taxon>
        <taxon>Brassicaceae</taxon>
        <taxon>Brassiceae</taxon>
        <taxon>Brassica</taxon>
    </lineage>
</organism>
<evidence type="ECO:0000313" key="3">
    <source>
        <dbReference type="Proteomes" id="UP000032141"/>
    </source>
</evidence>
<evidence type="ECO:0000256" key="1">
    <source>
        <dbReference type="SAM" id="Phobius"/>
    </source>
</evidence>
<feature type="transmembrane region" description="Helical" evidence="1">
    <location>
        <begin position="22"/>
        <end position="44"/>
    </location>
</feature>
<reference evidence="2" key="2">
    <citation type="submission" date="2015-03" db="UniProtKB">
        <authorList>
            <consortium name="EnsemblPlants"/>
        </authorList>
    </citation>
    <scope>IDENTIFICATION</scope>
</reference>